<reference evidence="3" key="1">
    <citation type="journal article" date="2014" name="Front. Microbiol.">
        <title>High frequency of phylogenetically diverse reductive dehalogenase-homologous genes in deep subseafloor sedimentary metagenomes.</title>
        <authorList>
            <person name="Kawai M."/>
            <person name="Futagami T."/>
            <person name="Toyoda A."/>
            <person name="Takaki Y."/>
            <person name="Nishi S."/>
            <person name="Hori S."/>
            <person name="Arai W."/>
            <person name="Tsubouchi T."/>
            <person name="Morono Y."/>
            <person name="Uchiyama I."/>
            <person name="Ito T."/>
            <person name="Fujiyama A."/>
            <person name="Inagaki F."/>
            <person name="Takami H."/>
        </authorList>
    </citation>
    <scope>NUCLEOTIDE SEQUENCE</scope>
    <source>
        <strain evidence="3">Expedition CK06-06</strain>
    </source>
</reference>
<dbReference type="AlphaFoldDB" id="X1KUB7"/>
<dbReference type="GO" id="GO:0006412">
    <property type="term" value="P:translation"/>
    <property type="evidence" value="ECO:0007669"/>
    <property type="project" value="InterPro"/>
</dbReference>
<evidence type="ECO:0000256" key="2">
    <source>
        <dbReference type="ARBA" id="ARBA00023274"/>
    </source>
</evidence>
<keyword evidence="1" id="KW-0689">Ribosomal protein</keyword>
<name>X1KUB7_9ZZZZ</name>
<gene>
    <name evidence="3" type="ORF">S03H2_61700</name>
</gene>
<dbReference type="EMBL" id="BARU01039844">
    <property type="protein sequence ID" value="GAH85563.1"/>
    <property type="molecule type" value="Genomic_DNA"/>
</dbReference>
<dbReference type="GO" id="GO:0005840">
    <property type="term" value="C:ribosome"/>
    <property type="evidence" value="ECO:0007669"/>
    <property type="project" value="UniProtKB-KW"/>
</dbReference>
<evidence type="ECO:0000256" key="1">
    <source>
        <dbReference type="ARBA" id="ARBA00022980"/>
    </source>
</evidence>
<keyword evidence="2" id="KW-0687">Ribonucleoprotein</keyword>
<dbReference type="Pfam" id="PF01015">
    <property type="entry name" value="Ribosomal_S3Ae"/>
    <property type="match status" value="1"/>
</dbReference>
<dbReference type="GO" id="GO:1990904">
    <property type="term" value="C:ribonucleoprotein complex"/>
    <property type="evidence" value="ECO:0007669"/>
    <property type="project" value="UniProtKB-KW"/>
</dbReference>
<protein>
    <recommendedName>
        <fullName evidence="4">30S ribosomal protein S3Ae</fullName>
    </recommendedName>
</protein>
<proteinExistence type="predicted"/>
<evidence type="ECO:0000313" key="3">
    <source>
        <dbReference type="EMBL" id="GAH85563.1"/>
    </source>
</evidence>
<dbReference type="SMART" id="SM01397">
    <property type="entry name" value="Ribosomal_S3Ae"/>
    <property type="match status" value="1"/>
</dbReference>
<evidence type="ECO:0008006" key="4">
    <source>
        <dbReference type="Google" id="ProtNLM"/>
    </source>
</evidence>
<organism evidence="3">
    <name type="scientific">marine sediment metagenome</name>
    <dbReference type="NCBI Taxonomy" id="412755"/>
    <lineage>
        <taxon>unclassified sequences</taxon>
        <taxon>metagenomes</taxon>
        <taxon>ecological metagenomes</taxon>
    </lineage>
</organism>
<comment type="caution">
    <text evidence="3">The sequence shown here is derived from an EMBL/GenBank/DDBJ whole genome shotgun (WGS) entry which is preliminary data.</text>
</comment>
<sequence length="184" mass="22033">MIRKNKMAIAKRKKKFFDVEIPLIKKTTQLQAYELKELDKRFVKYDLTRILRGKSMVLQLRVKVEGDKATTIPREIKLMPYFLRRMIRKGTNYVEDSFSTNCKDAQVRIKPFLITRRKVSKAVRKALREKCREELINYVKDKTTETLFEEILKNQMQKPLSLKLKKIYPLSLCEIRVFKVEEKK</sequence>
<accession>X1KUB7</accession>
<dbReference type="GO" id="GO:0003735">
    <property type="term" value="F:structural constituent of ribosome"/>
    <property type="evidence" value="ECO:0007669"/>
    <property type="project" value="InterPro"/>
</dbReference>
<dbReference type="InterPro" id="IPR001593">
    <property type="entry name" value="Ribosomal_eS1"/>
</dbReference>